<evidence type="ECO:0000313" key="2">
    <source>
        <dbReference type="Proteomes" id="UP000501452"/>
    </source>
</evidence>
<keyword evidence="2" id="KW-1185">Reference proteome</keyword>
<gene>
    <name evidence="1" type="ORF">GBA63_16320</name>
</gene>
<name>A0A6G8QC01_9ACTN</name>
<reference evidence="1 2" key="1">
    <citation type="submission" date="2019-10" db="EMBL/GenBank/DDBJ databases">
        <title>Rubrobacter sp nov SCSIO 52090 isolated from a deep-sea sediment in the South China Sea.</title>
        <authorList>
            <person name="Chen R.W."/>
        </authorList>
    </citation>
    <scope>NUCLEOTIDE SEQUENCE [LARGE SCALE GENOMIC DNA]</scope>
    <source>
        <strain evidence="1 2">SCSIO 52909</strain>
    </source>
</reference>
<protein>
    <submittedName>
        <fullName evidence="1">Uncharacterized protein</fullName>
    </submittedName>
</protein>
<organism evidence="1 2">
    <name type="scientific">Rubrobacter tropicus</name>
    <dbReference type="NCBI Taxonomy" id="2653851"/>
    <lineage>
        <taxon>Bacteria</taxon>
        <taxon>Bacillati</taxon>
        <taxon>Actinomycetota</taxon>
        <taxon>Rubrobacteria</taxon>
        <taxon>Rubrobacterales</taxon>
        <taxon>Rubrobacteraceae</taxon>
        <taxon>Rubrobacter</taxon>
    </lineage>
</organism>
<dbReference type="AlphaFoldDB" id="A0A6G8QC01"/>
<dbReference type="KEGG" id="rub:GBA63_16320"/>
<evidence type="ECO:0000313" key="1">
    <source>
        <dbReference type="EMBL" id="QIN84034.1"/>
    </source>
</evidence>
<sequence length="75" mass="7990">MKITGVAAVEALKNPIVRVIRNVPSDVTADGGMLAGTVRDCLKDPVISNTPRMPSFAQVEETVQDAVLQRAPYPA</sequence>
<dbReference type="Proteomes" id="UP000501452">
    <property type="component" value="Chromosome"/>
</dbReference>
<dbReference type="EMBL" id="CP045119">
    <property type="protein sequence ID" value="QIN84034.1"/>
    <property type="molecule type" value="Genomic_DNA"/>
</dbReference>
<proteinExistence type="predicted"/>
<dbReference type="RefSeq" id="WP_166177858.1">
    <property type="nucleotide sequence ID" value="NZ_CP045119.1"/>
</dbReference>
<accession>A0A6G8QC01</accession>